<feature type="compositionally biased region" description="Basic and acidic residues" evidence="1">
    <location>
        <begin position="327"/>
        <end position="339"/>
    </location>
</feature>
<organism evidence="6 7">
    <name type="scientific">Martelella radicis</name>
    <dbReference type="NCBI Taxonomy" id="1397476"/>
    <lineage>
        <taxon>Bacteria</taxon>
        <taxon>Pseudomonadati</taxon>
        <taxon>Pseudomonadota</taxon>
        <taxon>Alphaproteobacteria</taxon>
        <taxon>Hyphomicrobiales</taxon>
        <taxon>Aurantimonadaceae</taxon>
        <taxon>Martelella</taxon>
    </lineage>
</organism>
<feature type="region of interest" description="Disordered" evidence="1">
    <location>
        <begin position="105"/>
        <end position="193"/>
    </location>
</feature>
<name>A0A7W6KN02_9HYPH</name>
<dbReference type="Pfam" id="PF01471">
    <property type="entry name" value="PG_binding_1"/>
    <property type="match status" value="1"/>
</dbReference>
<accession>A0A7W6KN02</accession>
<evidence type="ECO:0000259" key="5">
    <source>
        <dbReference type="Pfam" id="PF15615"/>
    </source>
</evidence>
<feature type="compositionally biased region" description="Low complexity" evidence="1">
    <location>
        <begin position="138"/>
        <end position="154"/>
    </location>
</feature>
<dbReference type="Proteomes" id="UP000530571">
    <property type="component" value="Unassembled WGS sequence"/>
</dbReference>
<comment type="caution">
    <text evidence="6">The sequence shown here is derived from an EMBL/GenBank/DDBJ whole genome shotgun (WGS) entry which is preliminary data.</text>
</comment>
<feature type="region of interest" description="Disordered" evidence="1">
    <location>
        <begin position="80"/>
        <end position="99"/>
    </location>
</feature>
<evidence type="ECO:0000259" key="4">
    <source>
        <dbReference type="Pfam" id="PF13208"/>
    </source>
</evidence>
<feature type="domain" description="Peptidoglycan binding-like" evidence="2">
    <location>
        <begin position="33"/>
        <end position="86"/>
    </location>
</feature>
<gene>
    <name evidence="6" type="ORF">GGR30_004244</name>
</gene>
<evidence type="ECO:0000259" key="2">
    <source>
        <dbReference type="Pfam" id="PF01471"/>
    </source>
</evidence>
<dbReference type="InterPro" id="IPR029024">
    <property type="entry name" value="TerB-like"/>
</dbReference>
<dbReference type="Gene3D" id="1.10.3680.10">
    <property type="entry name" value="TerB-like"/>
    <property type="match status" value="1"/>
</dbReference>
<dbReference type="AlphaFoldDB" id="A0A7W6KN02"/>
<evidence type="ECO:0008006" key="8">
    <source>
        <dbReference type="Google" id="ProtNLM"/>
    </source>
</evidence>
<feature type="domain" description="Co-chaperone DjlA N-terminal" evidence="3">
    <location>
        <begin position="764"/>
        <end position="868"/>
    </location>
</feature>
<dbReference type="Pfam" id="PF15615">
    <property type="entry name" value="TerB_C"/>
    <property type="match status" value="1"/>
</dbReference>
<evidence type="ECO:0000313" key="6">
    <source>
        <dbReference type="EMBL" id="MBB4124288.1"/>
    </source>
</evidence>
<dbReference type="EMBL" id="JACIDZ010000020">
    <property type="protein sequence ID" value="MBB4124288.1"/>
    <property type="molecule type" value="Genomic_DNA"/>
</dbReference>
<feature type="region of interest" description="Disordered" evidence="1">
    <location>
        <begin position="247"/>
        <end position="286"/>
    </location>
</feature>
<dbReference type="InterPro" id="IPR002477">
    <property type="entry name" value="Peptidoglycan-bd-like"/>
</dbReference>
<dbReference type="CDD" id="cd07176">
    <property type="entry name" value="terB"/>
    <property type="match status" value="1"/>
</dbReference>
<feature type="region of interest" description="Disordered" evidence="1">
    <location>
        <begin position="311"/>
        <end position="339"/>
    </location>
</feature>
<protein>
    <recommendedName>
        <fullName evidence="8">Tellurite resistance protein TerB</fullName>
    </recommendedName>
</protein>
<dbReference type="SUPFAM" id="SSF158682">
    <property type="entry name" value="TerB-like"/>
    <property type="match status" value="1"/>
</dbReference>
<dbReference type="SUPFAM" id="SSF47090">
    <property type="entry name" value="PGBD-like"/>
    <property type="match status" value="1"/>
</dbReference>
<evidence type="ECO:0000256" key="1">
    <source>
        <dbReference type="SAM" id="MobiDB-lite"/>
    </source>
</evidence>
<dbReference type="InterPro" id="IPR025266">
    <property type="entry name" value="TerB_N"/>
</dbReference>
<feature type="domain" description="TerB-C" evidence="5">
    <location>
        <begin position="899"/>
        <end position="1021"/>
    </location>
</feature>
<evidence type="ECO:0000313" key="7">
    <source>
        <dbReference type="Proteomes" id="UP000530571"/>
    </source>
</evidence>
<dbReference type="InterPro" id="IPR036366">
    <property type="entry name" value="PGBDSf"/>
</dbReference>
<dbReference type="Pfam" id="PF13208">
    <property type="entry name" value="TerB_N"/>
    <property type="match status" value="1"/>
</dbReference>
<dbReference type="InterPro" id="IPR036365">
    <property type="entry name" value="PGBD-like_sf"/>
</dbReference>
<feature type="domain" description="TerB N-terminal" evidence="4">
    <location>
        <begin position="352"/>
        <end position="552"/>
    </location>
</feature>
<reference evidence="6 7" key="1">
    <citation type="submission" date="2020-08" db="EMBL/GenBank/DDBJ databases">
        <title>Genomic Encyclopedia of Type Strains, Phase IV (KMG-IV): sequencing the most valuable type-strain genomes for metagenomic binning, comparative biology and taxonomic classification.</title>
        <authorList>
            <person name="Goeker M."/>
        </authorList>
    </citation>
    <scope>NUCLEOTIDE SEQUENCE [LARGE SCALE GENOMIC DNA]</scope>
    <source>
        <strain evidence="6 7">DSM 28101</strain>
    </source>
</reference>
<proteinExistence type="predicted"/>
<dbReference type="InterPro" id="IPR028932">
    <property type="entry name" value="TerB-C"/>
</dbReference>
<keyword evidence="7" id="KW-1185">Reference proteome</keyword>
<dbReference type="Gene3D" id="1.10.101.10">
    <property type="entry name" value="PGBD-like superfamily/PGBD"/>
    <property type="match status" value="1"/>
</dbReference>
<dbReference type="Pfam" id="PF05099">
    <property type="entry name" value="TerB"/>
    <property type="match status" value="1"/>
</dbReference>
<dbReference type="InterPro" id="IPR007791">
    <property type="entry name" value="DjlA_N"/>
</dbReference>
<sequence length="1025" mass="110498">MSEVGAKLWKCLAVLFAGAVIWFAPIAKAEELSIRELQSFLTENGYRPGTVDGIDGPKTRAALKAFQADHGLAETGMQDAATQAAIGKESEPDPPAIATVPAVSEEPAPLNQEETAPVDAFGNSESESKEEFPAEDTSALSPPLESPAPSSAPELAEEGRNGDSAETLPPPPSAPTEVPKAVVGERGTSSSDDPLETALLIAIPALLIFIWLRRRRIKRKIAQADAKNDAVEGNFASANRSASAYSTAPLGRQAVSSSSKGVPTGMNRVGGGATSASTSAKRKADDSHFRLANANPAAGLFASKSHPVSASSTVADRRSAGGLHAETGSDRLTSKRETSDRGWFAKQGAWLPPGETVKIAGRTIAGMVYVGTPPRAGRYQEKCRAYIDPGLKASSGSSDIAGTSMPYWPSYSEMSPIARGTYLDWLASGRNDARYDAGYMFLYFYGLERRFFVDKPGMPEKLEIVREVERLQALYSENHSARRYLGLFLEAAAPFVEDERPLELAFGSESGELPLPVKILLGTTIAEGGRLSSEQLLSFWYCHPECYGRTPAQRCAEEFRALFGLKFNEKHPDGLKLRKPKRDLKVTYRAASSEFEVELLPKANGQPIPDISSLGTPVTAAKSIADDAIDELDKLSRYLGRNPEGRGSVEAHALLPPALWPLFPSADLEEIRRWAHGIIDGGGLVPLVDLIAKLEGSVPDKIGKKQLVSAADALAQLGIGFSPDPRFAPRGPKIGDPVMLFEQADGDLESVSDGYKKALTELTVGAFIAHADNEIAPAERMALQRLIDDKPLNEAERNRLTANLAWQLSVPPDARGLRKSLQNVSPAESGAIRRAIVAMVHADNVVAADEVSAIEKIYKFLGISEAEVYSDIHALSASDEPVTLLRAQPAEPGETIPAEARPDFLDSGRIASIRQDTERVSSVLGAIFASDIDDDLDDEPHDDVQQHVLPGLDPVHAGFVIELVTRDQWSEVEFNMLASQHGLMAAGGLETINEWSFSRYDDALIEEYEGFELNTDIVRQLQLPA</sequence>
<dbReference type="RefSeq" id="WP_183490832.1">
    <property type="nucleotide sequence ID" value="NZ_JACIDZ010000020.1"/>
</dbReference>
<evidence type="ECO:0000259" key="3">
    <source>
        <dbReference type="Pfam" id="PF05099"/>
    </source>
</evidence>